<dbReference type="InterPro" id="IPR013584">
    <property type="entry name" value="RAP"/>
</dbReference>
<dbReference type="Pfam" id="PF08373">
    <property type="entry name" value="RAP"/>
    <property type="match status" value="1"/>
</dbReference>
<dbReference type="VEuPathDB" id="PlasmoDB:PVPAM_010020900"/>
<feature type="compositionally biased region" description="Basic and acidic residues" evidence="1">
    <location>
        <begin position="138"/>
        <end position="151"/>
    </location>
</feature>
<sequence length="1050" mass="119680">MIVFNCLLWLAAYLIVLLSVSLAFIREPHPVVAKSSWLERAQGGSCHVVGCHGRRRKSLQLRPSNGDEDRCVRRYQIFCHPHPGGGSSWGGSRSGGSSEFVRKFNKRNCFLKPAIFAKSEQHKLWADVGESSNGGATDGEKRPREEANHVEEGEEDQFDLISDHILVRKNRKTIKDLMEAGIWGAPKENLKMIRERTNKKVNWNYILKKNNKLLSDNVDRIYSEIYNKENVNDIFFAFDTNPYSYLNVTMSVFSLHKITTCYLNERRQRVGSSLGGKKTDVLSPSEASKDPLGENHPSDHFLTMGGGGEDNYGEVDDCNILKMKEERRRLNQITRNRNFMRIVGSINKHLKIIYKVFSTNEKLTSYEKNRDMYKFIPYINVKDIITILRCFCILKFDHTNIFKYIYFFLVFFMDQFDMFLLCEAVYLCLVKRIYVRPLFLNFSKRLLGYLRGGRDEGSRIGSGTECSTGSNTGSDEGSSTGSNTERADAKGDSKDDSKDGATAIATTTATSTTSAAPQAPPYEEANLEAFRRDMERAVQRDDPEPDHFASSPFHMKELGYSIYHHANYSSLNSSQDELAKEKARKGDDANKFDAQDLRHAKEEFIHSSKVQSRSNEPSEGTSPPVGSHPICFHVYCLYTLSKFPYTNVQILSILTSQLMAKAPELSIEELILSFYSLAELEVDSPKLLNVLFLLIFKCLHRLDYRNNGLVTKLIRALYLVDGEICSSPGEENRLEEVKALMVHYLAKMVLRNRNNYTPIELVDIIRYMSALVHIDRELFNFVYEMPFFQNLNQDTLDYYKNSVYFNQSYYAYTKDSSVNTPVEIMVCKLYQSYLAFRAWGASQMGGSSHTSGSSQMGGSPQMGVSHTSGSSQTGGCPTLQAIRTRNDKVKPFQYGPQLLQLFKQTYTNNMRISSYSSSSLHYEMADIIKKDLKIPCHVEYVTDKGLLIDIVILREDLLKFAASFSGLRNIAIEVNGPFHYKTKSYGGGVPPLNTKTVFKRRLLEHDKWHVISLPFWEVKPWFSKSRKENYILRVLPDELKSFFSDKVGAP</sequence>
<evidence type="ECO:0000256" key="2">
    <source>
        <dbReference type="SAM" id="SignalP"/>
    </source>
</evidence>
<feature type="region of interest" description="Disordered" evidence="1">
    <location>
        <begin position="847"/>
        <end position="877"/>
    </location>
</feature>
<feature type="compositionally biased region" description="Polar residues" evidence="1">
    <location>
        <begin position="608"/>
        <end position="621"/>
    </location>
</feature>
<evidence type="ECO:0000256" key="1">
    <source>
        <dbReference type="SAM" id="MobiDB-lite"/>
    </source>
</evidence>
<dbReference type="Proteomes" id="UP000196402">
    <property type="component" value="Chromosome 1"/>
</dbReference>
<feature type="compositionally biased region" description="Basic and acidic residues" evidence="1">
    <location>
        <begin position="287"/>
        <end position="296"/>
    </location>
</feature>
<name>A0A1G4GQS7_PLAVI</name>
<dbReference type="PROSITE" id="PS51286">
    <property type="entry name" value="RAP"/>
    <property type="match status" value="1"/>
</dbReference>
<feature type="region of interest" description="Disordered" evidence="1">
    <location>
        <begin position="273"/>
        <end position="296"/>
    </location>
</feature>
<dbReference type="VEuPathDB" id="PlasmoDB:PVP01_0108000"/>
<protein>
    <submittedName>
        <fullName evidence="4">RAP protein, putative</fullName>
    </submittedName>
</protein>
<dbReference type="SMART" id="SM00952">
    <property type="entry name" value="RAP"/>
    <property type="match status" value="1"/>
</dbReference>
<evidence type="ECO:0000313" key="4">
    <source>
        <dbReference type="EMBL" id="SCO64931.1"/>
    </source>
</evidence>
<feature type="compositionally biased region" description="Low complexity" evidence="1">
    <location>
        <begin position="851"/>
        <end position="863"/>
    </location>
</feature>
<feature type="signal peptide" evidence="2">
    <location>
        <begin position="1"/>
        <end position="23"/>
    </location>
</feature>
<accession>A0A1G4GQS7</accession>
<feature type="region of interest" description="Disordered" evidence="1">
    <location>
        <begin position="127"/>
        <end position="155"/>
    </location>
</feature>
<evidence type="ECO:0000313" key="5">
    <source>
        <dbReference type="Proteomes" id="UP000196402"/>
    </source>
</evidence>
<dbReference type="EMBL" id="LT615239">
    <property type="protein sequence ID" value="SCO64931.1"/>
    <property type="molecule type" value="Genomic_DNA"/>
</dbReference>
<proteinExistence type="predicted"/>
<dbReference type="VEuPathDB" id="PlasmoDB:PVW1_010012100"/>
<gene>
    <name evidence="4" type="ORF">PVT01_010010500</name>
</gene>
<organism evidence="4 5">
    <name type="scientific">Plasmodium vivax</name>
    <name type="common">malaria parasite P. vivax</name>
    <dbReference type="NCBI Taxonomy" id="5855"/>
    <lineage>
        <taxon>Eukaryota</taxon>
        <taxon>Sar</taxon>
        <taxon>Alveolata</taxon>
        <taxon>Apicomplexa</taxon>
        <taxon>Aconoidasida</taxon>
        <taxon>Haemosporida</taxon>
        <taxon>Plasmodiidae</taxon>
        <taxon>Plasmodium</taxon>
        <taxon>Plasmodium (Plasmodium)</taxon>
    </lineage>
</organism>
<feature type="compositionally biased region" description="Polar residues" evidence="1">
    <location>
        <begin position="864"/>
        <end position="875"/>
    </location>
</feature>
<feature type="domain" description="RAP" evidence="3">
    <location>
        <begin position="970"/>
        <end position="1033"/>
    </location>
</feature>
<dbReference type="eggNOG" id="ENOG502QXKA">
    <property type="taxonomic scope" value="Eukaryota"/>
</dbReference>
<reference evidence="4 5" key="1">
    <citation type="submission" date="2016-07" db="EMBL/GenBank/DDBJ databases">
        <authorList>
            <consortium name="Pathogen Informatics"/>
        </authorList>
    </citation>
    <scope>NUCLEOTIDE SEQUENCE [LARGE SCALE GENOMIC DNA]</scope>
</reference>
<feature type="region of interest" description="Disordered" evidence="1">
    <location>
        <begin position="460"/>
        <end position="500"/>
    </location>
</feature>
<dbReference type="VEuPathDB" id="PlasmoDB:PVX_087915"/>
<keyword evidence="2" id="KW-0732">Signal</keyword>
<feature type="region of interest" description="Disordered" evidence="1">
    <location>
        <begin position="605"/>
        <end position="624"/>
    </location>
</feature>
<evidence type="ECO:0000259" key="3">
    <source>
        <dbReference type="PROSITE" id="PS51286"/>
    </source>
</evidence>
<dbReference type="AlphaFoldDB" id="A0A1G4GQS7"/>
<feature type="chain" id="PRO_5009233953" evidence="2">
    <location>
        <begin position="24"/>
        <end position="1050"/>
    </location>
</feature>
<feature type="compositionally biased region" description="Polar residues" evidence="1">
    <location>
        <begin position="464"/>
        <end position="484"/>
    </location>
</feature>
<feature type="compositionally biased region" description="Basic and acidic residues" evidence="1">
    <location>
        <begin position="485"/>
        <end position="499"/>
    </location>
</feature>